<feature type="transmembrane region" description="Helical" evidence="7">
    <location>
        <begin position="720"/>
        <end position="746"/>
    </location>
</feature>
<accession>A0ABY5M9H3</accession>
<feature type="transmembrane region" description="Helical" evidence="7">
    <location>
        <begin position="814"/>
        <end position="833"/>
    </location>
</feature>
<protein>
    <submittedName>
        <fullName evidence="10">FtsX-like permease family protein</fullName>
    </submittedName>
</protein>
<feature type="transmembrane region" description="Helical" evidence="7">
    <location>
        <begin position="416"/>
        <end position="436"/>
    </location>
</feature>
<comment type="similarity">
    <text evidence="6">Belongs to the ABC-4 integral membrane protein family.</text>
</comment>
<feature type="transmembrane region" description="Helical" evidence="7">
    <location>
        <begin position="771"/>
        <end position="794"/>
    </location>
</feature>
<comment type="subcellular location">
    <subcellularLocation>
        <location evidence="1">Cell membrane</location>
        <topology evidence="1">Multi-pass membrane protein</topology>
    </subcellularLocation>
</comment>
<evidence type="ECO:0000313" key="11">
    <source>
        <dbReference type="Proteomes" id="UP001316184"/>
    </source>
</evidence>
<dbReference type="InterPro" id="IPR003838">
    <property type="entry name" value="ABC3_permease_C"/>
</dbReference>
<dbReference type="Pfam" id="PF02687">
    <property type="entry name" value="FtsX"/>
    <property type="match status" value="2"/>
</dbReference>
<evidence type="ECO:0000256" key="1">
    <source>
        <dbReference type="ARBA" id="ARBA00004651"/>
    </source>
</evidence>
<evidence type="ECO:0000256" key="7">
    <source>
        <dbReference type="SAM" id="Phobius"/>
    </source>
</evidence>
<feature type="domain" description="MacB-like periplasmic core" evidence="9">
    <location>
        <begin position="497"/>
        <end position="691"/>
    </location>
</feature>
<sequence>MLRFTLRGVFARKIRLVLSASAIVLGVAFLAGSLTFTAMIGNSFDNIVGGSASDGLVRPITFGASAQMGDDADSRTLPASLADRLARTKGVARADGNVESQGLFIVKKNGKLLGGSGAPTLSLNYTDAPNVAGDQAITISSGRAPTASGEIALDERSARKAGYAIGDTVPMITTGSTPRVTAELVGYAEFAGGGLAGATLVLFDTRAAQDLFLGGQDAFTSISLTATPGTSQEQLVRSVRPLLPDGVQAVTGDKVIDQTKAIIDTILGYLNTFLLVFAGIALVVGSFLIVNTFAILVAQRSRELALLRALGASRRQVSRSVLIEAAMVGVVGSTAGLGLGLGLAALLRAVFANFGLDLSGTSITLSVSTVVVSYVVGIGVTMVAAWLPARRASRVSPVAAMRDEAVVPEGSGRRRLVAGIILLGCGAVLLALGLTGSGTWNLVAVGAGALALIIAATLTSPVLAVPFMRPVGALYRRAFKAVGQLATTNTIRNPRRTAATSSALMIGLALVTTMSILGASMSKSIDVTVKDQFSSDFLVSNALLQPFSPTVGQQIAEVPGVGKIAETQMVTAKIGDSTLSVSATDLAALKDIIPLDFVRGRASVGAGEIALEQDLARSLGARPGDVVPLRFASGTVRSRVTGIYESNYLLGEALIPFSTLAAANIPRTDTAIVVDAAPGARKAAVGKALETATLDYPTVTVQTQEEYSESQRSQVDQVLYLVYALLGLAIVIAALGIVNTLALSVVERTREVGLLRAVGLSRSQLRRMIRLEAVAIAALGAFLGIALGLLFGFVLQRVVADEGIANLAIPWTRLAVFVVVAVLVGVVAAVVPARRAARLDVVKAIVDH</sequence>
<feature type="transmembrane region" description="Helical" evidence="7">
    <location>
        <begin position="502"/>
        <end position="521"/>
    </location>
</feature>
<evidence type="ECO:0000259" key="9">
    <source>
        <dbReference type="Pfam" id="PF12704"/>
    </source>
</evidence>
<dbReference type="EMBL" id="CP102173">
    <property type="protein sequence ID" value="UUP13422.1"/>
    <property type="molecule type" value="Genomic_DNA"/>
</dbReference>
<dbReference type="Proteomes" id="UP001316184">
    <property type="component" value="Chromosome"/>
</dbReference>
<evidence type="ECO:0000256" key="5">
    <source>
        <dbReference type="ARBA" id="ARBA00023136"/>
    </source>
</evidence>
<evidence type="ECO:0000259" key="8">
    <source>
        <dbReference type="Pfam" id="PF02687"/>
    </source>
</evidence>
<feature type="transmembrane region" description="Helical" evidence="7">
    <location>
        <begin position="442"/>
        <end position="467"/>
    </location>
</feature>
<dbReference type="InterPro" id="IPR050250">
    <property type="entry name" value="Macrolide_Exporter_MacB"/>
</dbReference>
<keyword evidence="4 7" id="KW-1133">Transmembrane helix</keyword>
<dbReference type="PANTHER" id="PTHR30572">
    <property type="entry name" value="MEMBRANE COMPONENT OF TRANSPORTER-RELATED"/>
    <property type="match status" value="1"/>
</dbReference>
<dbReference type="PANTHER" id="PTHR30572:SF4">
    <property type="entry name" value="ABC TRANSPORTER PERMEASE YTRF"/>
    <property type="match status" value="1"/>
</dbReference>
<keyword evidence="3 7" id="KW-0812">Transmembrane</keyword>
<dbReference type="RefSeq" id="WP_232404007.1">
    <property type="nucleotide sequence ID" value="NZ_CP102173.1"/>
</dbReference>
<proteinExistence type="inferred from homology"/>
<evidence type="ECO:0000256" key="3">
    <source>
        <dbReference type="ARBA" id="ARBA00022692"/>
    </source>
</evidence>
<keyword evidence="2" id="KW-1003">Cell membrane</keyword>
<evidence type="ECO:0000256" key="4">
    <source>
        <dbReference type="ARBA" id="ARBA00022989"/>
    </source>
</evidence>
<name>A0ABY5M9H3_9ACTN</name>
<feature type="transmembrane region" description="Helical" evidence="7">
    <location>
        <begin position="363"/>
        <end position="387"/>
    </location>
</feature>
<organism evidence="10 11">
    <name type="scientific">Aeromicrobium wangtongii</name>
    <dbReference type="NCBI Taxonomy" id="2969247"/>
    <lineage>
        <taxon>Bacteria</taxon>
        <taxon>Bacillati</taxon>
        <taxon>Actinomycetota</taxon>
        <taxon>Actinomycetes</taxon>
        <taxon>Propionibacteriales</taxon>
        <taxon>Nocardioidaceae</taxon>
        <taxon>Aeromicrobium</taxon>
    </lineage>
</organism>
<feature type="transmembrane region" description="Helical" evidence="7">
    <location>
        <begin position="273"/>
        <end position="298"/>
    </location>
</feature>
<keyword evidence="11" id="KW-1185">Reference proteome</keyword>
<feature type="transmembrane region" description="Helical" evidence="7">
    <location>
        <begin position="321"/>
        <end position="351"/>
    </location>
</feature>
<dbReference type="Pfam" id="PF12704">
    <property type="entry name" value="MacB_PCD"/>
    <property type="match status" value="2"/>
</dbReference>
<feature type="domain" description="ABC3 transporter permease C-terminal" evidence="8">
    <location>
        <begin position="276"/>
        <end position="397"/>
    </location>
</feature>
<feature type="domain" description="MacB-like periplasmic core" evidence="9">
    <location>
        <begin position="17"/>
        <end position="241"/>
    </location>
</feature>
<dbReference type="InterPro" id="IPR025857">
    <property type="entry name" value="MacB_PCD"/>
</dbReference>
<keyword evidence="5 7" id="KW-0472">Membrane</keyword>
<evidence type="ECO:0000256" key="6">
    <source>
        <dbReference type="ARBA" id="ARBA00038076"/>
    </source>
</evidence>
<evidence type="ECO:0000313" key="10">
    <source>
        <dbReference type="EMBL" id="UUP13422.1"/>
    </source>
</evidence>
<reference evidence="10 11" key="1">
    <citation type="submission" date="2022-08" db="EMBL/GenBank/DDBJ databases">
        <title>novel species in genus Aeromicrobium.</title>
        <authorList>
            <person name="Ye L."/>
        </authorList>
    </citation>
    <scope>NUCLEOTIDE SEQUENCE [LARGE SCALE GENOMIC DNA]</scope>
    <source>
        <strain evidence="11">zg-Y1379</strain>
    </source>
</reference>
<evidence type="ECO:0000256" key="2">
    <source>
        <dbReference type="ARBA" id="ARBA00022475"/>
    </source>
</evidence>
<gene>
    <name evidence="10" type="ORF">NQV15_16465</name>
</gene>
<feature type="domain" description="ABC3 transporter permease C-terminal" evidence="8">
    <location>
        <begin position="725"/>
        <end position="840"/>
    </location>
</feature>